<evidence type="ECO:0000313" key="11">
    <source>
        <dbReference type="RefSeq" id="XP_013406070.1"/>
    </source>
</evidence>
<comment type="similarity">
    <text evidence="5">Belongs to the protein-tyrosine phosphatase family. Non-receptor class PTPDC1 subfamily.</text>
</comment>
<evidence type="ECO:0000259" key="8">
    <source>
        <dbReference type="PROSITE" id="PS50054"/>
    </source>
</evidence>
<feature type="compositionally biased region" description="Polar residues" evidence="7">
    <location>
        <begin position="316"/>
        <end position="356"/>
    </location>
</feature>
<feature type="domain" description="Tyrosine-protein phosphatase" evidence="8">
    <location>
        <begin position="59"/>
        <end position="223"/>
    </location>
</feature>
<dbReference type="InterPro" id="IPR050561">
    <property type="entry name" value="PTP"/>
</dbReference>
<accession>A0A1S3J6Q4</accession>
<proteinExistence type="inferred from homology"/>
<dbReference type="InterPro" id="IPR016130">
    <property type="entry name" value="Tyr_Pase_AS"/>
</dbReference>
<feature type="region of interest" description="Disordered" evidence="7">
    <location>
        <begin position="545"/>
        <end position="568"/>
    </location>
</feature>
<evidence type="ECO:0000256" key="7">
    <source>
        <dbReference type="SAM" id="MobiDB-lite"/>
    </source>
</evidence>
<dbReference type="CDD" id="cd14506">
    <property type="entry name" value="PTP_PTPDC1"/>
    <property type="match status" value="1"/>
</dbReference>
<feature type="region of interest" description="Disordered" evidence="7">
    <location>
        <begin position="314"/>
        <end position="363"/>
    </location>
</feature>
<protein>
    <recommendedName>
        <fullName evidence="6">Protein tyrosine phosphatase domain-containing protein 1</fullName>
    </recommendedName>
</protein>
<dbReference type="GO" id="GO:0004725">
    <property type="term" value="F:protein tyrosine phosphatase activity"/>
    <property type="evidence" value="ECO:0007669"/>
    <property type="project" value="InterPro"/>
</dbReference>
<evidence type="ECO:0000313" key="10">
    <source>
        <dbReference type="Proteomes" id="UP000085678"/>
    </source>
</evidence>
<keyword evidence="10" id="KW-1185">Reference proteome</keyword>
<keyword evidence="2" id="KW-0378">Hydrolase</keyword>
<dbReference type="InterPro" id="IPR049573">
    <property type="entry name" value="PTPDC1_PTP"/>
</dbReference>
<dbReference type="RefSeq" id="XP_013406070.1">
    <property type="nucleotide sequence ID" value="XM_013550616.1"/>
</dbReference>
<organism evidence="10 11">
    <name type="scientific">Lingula anatina</name>
    <name type="common">Brachiopod</name>
    <name type="synonym">Lingula unguis</name>
    <dbReference type="NCBI Taxonomy" id="7574"/>
    <lineage>
        <taxon>Eukaryota</taxon>
        <taxon>Metazoa</taxon>
        <taxon>Spiralia</taxon>
        <taxon>Lophotrochozoa</taxon>
        <taxon>Brachiopoda</taxon>
        <taxon>Linguliformea</taxon>
        <taxon>Lingulata</taxon>
        <taxon>Lingulida</taxon>
        <taxon>Linguloidea</taxon>
        <taxon>Lingulidae</taxon>
        <taxon>Lingula</taxon>
    </lineage>
</organism>
<dbReference type="AlphaFoldDB" id="A0A1S3J6Q4"/>
<dbReference type="SUPFAM" id="SSF52799">
    <property type="entry name" value="(Phosphotyrosine protein) phosphatases II"/>
    <property type="match status" value="1"/>
</dbReference>
<name>A0A1S3J6Q4_LINAN</name>
<dbReference type="GeneID" id="106170644"/>
<keyword evidence="1" id="KW-0970">Cilium biogenesis/degradation</keyword>
<dbReference type="PROSITE" id="PS50056">
    <property type="entry name" value="TYR_PHOSPHATASE_2"/>
    <property type="match status" value="1"/>
</dbReference>
<dbReference type="InterPro" id="IPR029021">
    <property type="entry name" value="Prot-tyrosine_phosphatase-like"/>
</dbReference>
<dbReference type="InterPro" id="IPR000340">
    <property type="entry name" value="Dual-sp_phosphatase_cat-dom"/>
</dbReference>
<dbReference type="InterPro" id="IPR000387">
    <property type="entry name" value="Tyr_Pase_dom"/>
</dbReference>
<reference evidence="11" key="1">
    <citation type="submission" date="2025-08" db="UniProtKB">
        <authorList>
            <consortium name="RefSeq"/>
        </authorList>
    </citation>
    <scope>IDENTIFICATION</scope>
    <source>
        <tissue evidence="11">Gonads</tissue>
    </source>
</reference>
<dbReference type="Proteomes" id="UP000085678">
    <property type="component" value="Unplaced"/>
</dbReference>
<evidence type="ECO:0000256" key="4">
    <source>
        <dbReference type="ARBA" id="ARBA00056295"/>
    </source>
</evidence>
<dbReference type="InterPro" id="IPR003595">
    <property type="entry name" value="Tyr_Pase_cat"/>
</dbReference>
<evidence type="ECO:0000256" key="3">
    <source>
        <dbReference type="ARBA" id="ARBA00022912"/>
    </source>
</evidence>
<gene>
    <name evidence="11" type="primary">LOC106170644</name>
</gene>
<dbReference type="InterPro" id="IPR020422">
    <property type="entry name" value="TYR_PHOSPHATASE_DUAL_dom"/>
</dbReference>
<comment type="function">
    <text evidence="4">May play roles in cilia formation and/or maintenance.</text>
</comment>
<evidence type="ECO:0000256" key="2">
    <source>
        <dbReference type="ARBA" id="ARBA00022801"/>
    </source>
</evidence>
<dbReference type="Pfam" id="PF00782">
    <property type="entry name" value="DSPc"/>
    <property type="match status" value="1"/>
</dbReference>
<dbReference type="OrthoDB" id="542013at2759"/>
<sequence length="568" mass="64317">MGVAVGSALKPKSKYGFFSNKIRGTISEEKMCSMFCGGQKCKYESDTFWKEDEMAITGLFSHWVTENILAMARPNSTNMQKHDLLEKFNDAGIKSIINLQKPGEHASCGYGLHSLGFSYDPQEFMDKGIFFYNFGWKDYGVASMSTILDMVKVMQFAVSQGKVSIHCHAGLGRTGVLIACFLVFNNRIEADEAIQFVRLKRPNAIQTSGQIKCIQEFADYLVPRRIIYATLGSEATEFTLAKYLVRQKQMLHGYEARKLKHIPKPIYVLCERLLELANKRKRHLEEACTKTHHIENLDVIKETASEAFVNERDTKLQANNSDNSLDASLECSSSQSDENRSGSLSPTSGAESLSNEPQEEGSVTKVVDAMTVAEHQQTDVTSSEEYQHQLNTVDTGWENVYKESNPYVLGHMLWSWIDHLKEPILRIQDLKLMLQYVEEPLKGLTTLEKGPKHTLEYLAKVVTRLRPLNEEQERNLLQHLISGLTHQPVIMETDISDLHHQTLRRSLSTVSSFSSFASLNEIGESSVPKIVQYFWNLLDAVQTESESTGENDQRRSDLENMGKTKFDI</sequence>
<evidence type="ECO:0000256" key="5">
    <source>
        <dbReference type="ARBA" id="ARBA00060867"/>
    </source>
</evidence>
<dbReference type="SMART" id="SM00404">
    <property type="entry name" value="PTPc_motif"/>
    <property type="match status" value="1"/>
</dbReference>
<evidence type="ECO:0000256" key="1">
    <source>
        <dbReference type="ARBA" id="ARBA00022794"/>
    </source>
</evidence>
<keyword evidence="3" id="KW-0904">Protein phosphatase</keyword>
<feature type="domain" description="Tyrosine specific protein phosphatases" evidence="9">
    <location>
        <begin position="145"/>
        <end position="212"/>
    </location>
</feature>
<dbReference type="PROSITE" id="PS00383">
    <property type="entry name" value="TYR_PHOSPHATASE_1"/>
    <property type="match status" value="1"/>
</dbReference>
<evidence type="ECO:0000259" key="9">
    <source>
        <dbReference type="PROSITE" id="PS50056"/>
    </source>
</evidence>
<evidence type="ECO:0000256" key="6">
    <source>
        <dbReference type="ARBA" id="ARBA00072096"/>
    </source>
</evidence>
<dbReference type="Gene3D" id="3.20.20.80">
    <property type="entry name" value="Glycosidases"/>
    <property type="match status" value="1"/>
</dbReference>
<feature type="compositionally biased region" description="Basic and acidic residues" evidence="7">
    <location>
        <begin position="551"/>
        <end position="568"/>
    </location>
</feature>
<dbReference type="FunFam" id="3.90.190.10:FF:000027">
    <property type="entry name" value="Protein tyrosine phosphatase domain containing 1"/>
    <property type="match status" value="1"/>
</dbReference>
<dbReference type="GO" id="GO:0060271">
    <property type="term" value="P:cilium assembly"/>
    <property type="evidence" value="ECO:0007669"/>
    <property type="project" value="InterPro"/>
</dbReference>
<dbReference type="PANTHER" id="PTHR23339">
    <property type="entry name" value="TYROSINE SPECIFIC PROTEIN PHOSPHATASE AND DUAL SPECIFICITY PROTEIN PHOSPHATASE"/>
    <property type="match status" value="1"/>
</dbReference>
<dbReference type="PROSITE" id="PS50054">
    <property type="entry name" value="TYR_PHOSPHATASE_DUAL"/>
    <property type="match status" value="1"/>
</dbReference>
<dbReference type="Gene3D" id="3.90.190.10">
    <property type="entry name" value="Protein tyrosine phosphatase superfamily"/>
    <property type="match status" value="1"/>
</dbReference>